<protein>
    <recommendedName>
        <fullName evidence="2">CRAL-TRIO domain-containing protein</fullName>
    </recommendedName>
</protein>
<feature type="signal peptide" evidence="1">
    <location>
        <begin position="1"/>
        <end position="17"/>
    </location>
</feature>
<comment type="caution">
    <text evidence="3">The sequence shown here is derived from an EMBL/GenBank/DDBJ whole genome shotgun (WGS) entry which is preliminary data.</text>
</comment>
<feature type="chain" id="PRO_5035291344" description="CRAL-TRIO domain-containing protein" evidence="1">
    <location>
        <begin position="18"/>
        <end position="294"/>
    </location>
</feature>
<dbReference type="AlphaFoldDB" id="A0A8J2LY50"/>
<dbReference type="InterPro" id="IPR001251">
    <property type="entry name" value="CRAL-TRIO_dom"/>
</dbReference>
<evidence type="ECO:0000313" key="3">
    <source>
        <dbReference type="EMBL" id="CAG7830795.1"/>
    </source>
</evidence>
<proteinExistence type="predicted"/>
<organism evidence="3 4">
    <name type="scientific">Allacma fusca</name>
    <dbReference type="NCBI Taxonomy" id="39272"/>
    <lineage>
        <taxon>Eukaryota</taxon>
        <taxon>Metazoa</taxon>
        <taxon>Ecdysozoa</taxon>
        <taxon>Arthropoda</taxon>
        <taxon>Hexapoda</taxon>
        <taxon>Collembola</taxon>
        <taxon>Symphypleona</taxon>
        <taxon>Sminthuridae</taxon>
        <taxon>Allacma</taxon>
    </lineage>
</organism>
<gene>
    <name evidence="3" type="ORF">AFUS01_LOCUS40574</name>
</gene>
<dbReference type="CDD" id="cd00170">
    <property type="entry name" value="SEC14"/>
    <property type="match status" value="1"/>
</dbReference>
<evidence type="ECO:0000313" key="4">
    <source>
        <dbReference type="Proteomes" id="UP000708208"/>
    </source>
</evidence>
<dbReference type="Pfam" id="PF00650">
    <property type="entry name" value="CRAL_TRIO"/>
    <property type="match status" value="1"/>
</dbReference>
<reference evidence="3" key="1">
    <citation type="submission" date="2021-06" db="EMBL/GenBank/DDBJ databases">
        <authorList>
            <person name="Hodson N. C."/>
            <person name="Mongue J. A."/>
            <person name="Jaron S. K."/>
        </authorList>
    </citation>
    <scope>NUCLEOTIDE SEQUENCE</scope>
</reference>
<dbReference type="EMBL" id="CAJVCH010557617">
    <property type="protein sequence ID" value="CAG7830795.1"/>
    <property type="molecule type" value="Genomic_DNA"/>
</dbReference>
<keyword evidence="4" id="KW-1185">Reference proteome</keyword>
<evidence type="ECO:0000256" key="1">
    <source>
        <dbReference type="SAM" id="SignalP"/>
    </source>
</evidence>
<dbReference type="Proteomes" id="UP000708208">
    <property type="component" value="Unassembled WGS sequence"/>
</dbReference>
<sequence>MSLKYLLVLNLLCVVLGKERLYHNVTINREDKVVPSTEDKSWIYTWEASETIRRNFIYYISGYDYEGRAILVLPWGVWDTRSVVEKGGDNRRDLEKHLDQLVERIIQGVFSMNSTGTEDLPFSNELAVIIDFDDLDFYQLTLPENLRFLVKMSAKIDLCFYKIGYGYIINANTVAQQLIDILRPTFGRFLERLEVFGTMSSYWKPRILRSFPPKPDDEIRNFGLGLHNRVDSIRCHCNDIAAALLGIAPHGNSLYVVSLVPKLKLYLFLLIYTYQFGLKELFQLLSIPSTVLVN</sequence>
<evidence type="ECO:0000259" key="2">
    <source>
        <dbReference type="Pfam" id="PF00650"/>
    </source>
</evidence>
<keyword evidence="1" id="KW-0732">Signal</keyword>
<name>A0A8J2LY50_9HEXA</name>
<accession>A0A8J2LY50</accession>
<feature type="domain" description="CRAL-TRIO" evidence="2">
    <location>
        <begin position="54"/>
        <end position="184"/>
    </location>
</feature>